<organism evidence="2 3">
    <name type="scientific">Mesorhizobium prunaredense</name>
    <dbReference type="NCBI Taxonomy" id="1631249"/>
    <lineage>
        <taxon>Bacteria</taxon>
        <taxon>Pseudomonadati</taxon>
        <taxon>Pseudomonadota</taxon>
        <taxon>Alphaproteobacteria</taxon>
        <taxon>Hyphomicrobiales</taxon>
        <taxon>Phyllobacteriaceae</taxon>
        <taxon>Mesorhizobium</taxon>
    </lineage>
</organism>
<dbReference type="SUPFAM" id="SSF51735">
    <property type="entry name" value="NAD(P)-binding Rossmann-fold domains"/>
    <property type="match status" value="1"/>
</dbReference>
<feature type="domain" description="Enoyl reductase (ER)" evidence="1">
    <location>
        <begin position="15"/>
        <end position="337"/>
    </location>
</feature>
<dbReference type="Pfam" id="PF08240">
    <property type="entry name" value="ADH_N"/>
    <property type="match status" value="1"/>
</dbReference>
<dbReference type="InterPro" id="IPR052711">
    <property type="entry name" value="Zinc_ADH-like"/>
</dbReference>
<gene>
    <name evidence="2" type="ORF">BQ8794_30091</name>
</gene>
<dbReference type="PANTHER" id="PTHR45033:SF2">
    <property type="entry name" value="ZINC-TYPE ALCOHOL DEHYDROGENASE-LIKE PROTEIN C1773.06C"/>
    <property type="match status" value="1"/>
</dbReference>
<dbReference type="SMART" id="SM00829">
    <property type="entry name" value="PKS_ER"/>
    <property type="match status" value="1"/>
</dbReference>
<dbReference type="InterPro" id="IPR011032">
    <property type="entry name" value="GroES-like_sf"/>
</dbReference>
<dbReference type="EMBL" id="FTPD01000023">
    <property type="protein sequence ID" value="SIT56642.1"/>
    <property type="molecule type" value="Genomic_DNA"/>
</dbReference>
<dbReference type="InterPro" id="IPR013149">
    <property type="entry name" value="ADH-like_C"/>
</dbReference>
<evidence type="ECO:0000259" key="1">
    <source>
        <dbReference type="SMART" id="SM00829"/>
    </source>
</evidence>
<protein>
    <submittedName>
        <fullName evidence="2">Alcohol dehydrogenase</fullName>
    </submittedName>
</protein>
<proteinExistence type="predicted"/>
<evidence type="ECO:0000313" key="2">
    <source>
        <dbReference type="EMBL" id="SIT56642.1"/>
    </source>
</evidence>
<dbReference type="AlphaFoldDB" id="A0A1R3VCW2"/>
<dbReference type="Pfam" id="PF00107">
    <property type="entry name" value="ADH_zinc_N"/>
    <property type="match status" value="1"/>
</dbReference>
<dbReference type="SUPFAM" id="SSF50129">
    <property type="entry name" value="GroES-like"/>
    <property type="match status" value="1"/>
</dbReference>
<dbReference type="STRING" id="1631249.BQ8794_30091"/>
<dbReference type="InterPro" id="IPR020843">
    <property type="entry name" value="ER"/>
</dbReference>
<keyword evidence="3" id="KW-1185">Reference proteome</keyword>
<dbReference type="InterPro" id="IPR013154">
    <property type="entry name" value="ADH-like_N"/>
</dbReference>
<dbReference type="Gene3D" id="3.90.180.10">
    <property type="entry name" value="Medium-chain alcohol dehydrogenases, catalytic domain"/>
    <property type="match status" value="1"/>
</dbReference>
<dbReference type="Proteomes" id="UP000188388">
    <property type="component" value="Unassembled WGS sequence"/>
</dbReference>
<name>A0A1R3VCW2_9HYPH</name>
<dbReference type="PANTHER" id="PTHR45033">
    <property type="match status" value="1"/>
</dbReference>
<dbReference type="CDD" id="cd08276">
    <property type="entry name" value="MDR7"/>
    <property type="match status" value="1"/>
</dbReference>
<evidence type="ECO:0000313" key="3">
    <source>
        <dbReference type="Proteomes" id="UP000188388"/>
    </source>
</evidence>
<reference evidence="3" key="1">
    <citation type="submission" date="2017-01" db="EMBL/GenBank/DDBJ databases">
        <authorList>
            <person name="Brunel B."/>
        </authorList>
    </citation>
    <scope>NUCLEOTIDE SEQUENCE [LARGE SCALE GENOMIC DNA]</scope>
</reference>
<dbReference type="InterPro" id="IPR036291">
    <property type="entry name" value="NAD(P)-bd_dom_sf"/>
</dbReference>
<dbReference type="Gene3D" id="3.40.50.720">
    <property type="entry name" value="NAD(P)-binding Rossmann-like Domain"/>
    <property type="match status" value="1"/>
</dbReference>
<dbReference type="RefSeq" id="WP_077379892.1">
    <property type="nucleotide sequence ID" value="NZ_FTPD01000023.1"/>
</dbReference>
<accession>A0A1R3VCW2</accession>
<sequence length="341" mass="36630">MRPEINKSWQMTGFGLSRLEPAEGTIPESGPRDLLVRIKAVALNYKDRMIVDGVLIPDLAFPFVPTSDAVGEVVAIGGEVSRFRVGQRVLGQVIADWPDGDAPPVLHKHTLGSSLPGTLSDYVLFHEDAAVAAPPSLSDAEASTLPIAALTAWFALVEATRPIPGETVLIQGTGGVSLFALQFAAAFGLRAIVTSSSDEKLERARKLGAWQVINYRTQPAWDEVARDLTDGAGIRHVLEMVGGDNARRSLNALGADGRLSVIGLLGGMELSFPIIPFLQNRIVVQGISIGHRRAFERMNEAIETLAIKPVIDKVYGFNEVPQAFEHLESGPFGKIVIAGSR</sequence>
<dbReference type="GO" id="GO:0016491">
    <property type="term" value="F:oxidoreductase activity"/>
    <property type="evidence" value="ECO:0007669"/>
    <property type="project" value="InterPro"/>
</dbReference>